<feature type="transmembrane region" description="Helical" evidence="7">
    <location>
        <begin position="187"/>
        <end position="205"/>
    </location>
</feature>
<dbReference type="NCBIfam" id="TIGR00427">
    <property type="entry name" value="NAAT family transporter"/>
    <property type="match status" value="1"/>
</dbReference>
<dbReference type="RefSeq" id="WP_012161681.1">
    <property type="nucleotide sequence ID" value="NC_009925.1"/>
</dbReference>
<keyword evidence="4 7" id="KW-0812">Transmembrane</keyword>
<dbReference type="Pfam" id="PF01914">
    <property type="entry name" value="MarC"/>
    <property type="match status" value="1"/>
</dbReference>
<dbReference type="EMBL" id="CP000828">
    <property type="protein sequence ID" value="ABW26127.1"/>
    <property type="molecule type" value="Genomic_DNA"/>
</dbReference>
<evidence type="ECO:0000256" key="1">
    <source>
        <dbReference type="ARBA" id="ARBA00004651"/>
    </source>
</evidence>
<feature type="transmembrane region" description="Helical" evidence="7">
    <location>
        <begin position="154"/>
        <end position="175"/>
    </location>
</feature>
<evidence type="ECO:0000256" key="7">
    <source>
        <dbReference type="RuleBase" id="RU362048"/>
    </source>
</evidence>
<dbReference type="PANTHER" id="PTHR33508:SF1">
    <property type="entry name" value="UPF0056 MEMBRANE PROTEIN YHCE"/>
    <property type="match status" value="1"/>
</dbReference>
<protein>
    <recommendedName>
        <fullName evidence="7">UPF0056 inner membrane protein</fullName>
    </recommendedName>
</protein>
<dbReference type="KEGG" id="amr:AM1_1088"/>
<evidence type="ECO:0000256" key="2">
    <source>
        <dbReference type="ARBA" id="ARBA00009784"/>
    </source>
</evidence>
<dbReference type="AlphaFoldDB" id="B0C1W1"/>
<comment type="subcellular location">
    <subcellularLocation>
        <location evidence="7">Cell inner membrane</location>
        <topology evidence="7">Multi-pass membrane protein</topology>
    </subcellularLocation>
    <subcellularLocation>
        <location evidence="1">Cell membrane</location>
        <topology evidence="1">Multi-pass membrane protein</topology>
    </subcellularLocation>
</comment>
<feature type="transmembrane region" description="Helical" evidence="7">
    <location>
        <begin position="7"/>
        <end position="28"/>
    </location>
</feature>
<accession>B0C1W1</accession>
<dbReference type="STRING" id="329726.AM1_1088"/>
<name>B0C1W1_ACAM1</name>
<sequence length="216" mass="22428">MFDLPEYLKLVAGLASIVNPVGVIPIFLSLTEGQGSSQRRLIAFQSSIALSIVLLVALVAGEAILSFFSISLPSFRVAGGLLILLTALSMLRAETIESRQLTETGTVDPNEPPTLPDAPVAVVPIAIPLLGGPGAISTVIVYAHTQESIEHTILVGLAILSVSVIALVGLLIAPLMDTVMGKTGMNVISRVMGLIITAISIEFIADGVKELLPGLG</sequence>
<evidence type="ECO:0000256" key="4">
    <source>
        <dbReference type="ARBA" id="ARBA00022692"/>
    </source>
</evidence>
<dbReference type="eggNOG" id="COG2095">
    <property type="taxonomic scope" value="Bacteria"/>
</dbReference>
<comment type="similarity">
    <text evidence="2 7">Belongs to the UPF0056 (MarC) family.</text>
</comment>
<evidence type="ECO:0000256" key="5">
    <source>
        <dbReference type="ARBA" id="ARBA00022989"/>
    </source>
</evidence>
<evidence type="ECO:0000313" key="9">
    <source>
        <dbReference type="Proteomes" id="UP000000268"/>
    </source>
</evidence>
<dbReference type="Proteomes" id="UP000000268">
    <property type="component" value="Chromosome"/>
</dbReference>
<feature type="transmembrane region" description="Helical" evidence="7">
    <location>
        <begin position="121"/>
        <end position="142"/>
    </location>
</feature>
<proteinExistence type="inferred from homology"/>
<feature type="transmembrane region" description="Helical" evidence="7">
    <location>
        <begin position="75"/>
        <end position="93"/>
    </location>
</feature>
<reference evidence="8 9" key="1">
    <citation type="journal article" date="2008" name="Proc. Natl. Acad. Sci. U.S.A.">
        <title>Niche adaptation and genome expansion in the chlorophyll d-producing cyanobacterium Acaryochloris marina.</title>
        <authorList>
            <person name="Swingley W.D."/>
            <person name="Chen M."/>
            <person name="Cheung P.C."/>
            <person name="Conrad A.L."/>
            <person name="Dejesa L.C."/>
            <person name="Hao J."/>
            <person name="Honchak B.M."/>
            <person name="Karbach L.E."/>
            <person name="Kurdoglu A."/>
            <person name="Lahiri S."/>
            <person name="Mastrian S.D."/>
            <person name="Miyashita H."/>
            <person name="Page L."/>
            <person name="Ramakrishna P."/>
            <person name="Satoh S."/>
            <person name="Sattley W.M."/>
            <person name="Shimada Y."/>
            <person name="Taylor H.L."/>
            <person name="Tomo T."/>
            <person name="Tsuchiya T."/>
            <person name="Wang Z.T."/>
            <person name="Raymond J."/>
            <person name="Mimuro M."/>
            <person name="Blankenship R.E."/>
            <person name="Touchman J.W."/>
        </authorList>
    </citation>
    <scope>NUCLEOTIDE SEQUENCE [LARGE SCALE GENOMIC DNA]</scope>
    <source>
        <strain evidence="9">MBIC 11017</strain>
    </source>
</reference>
<evidence type="ECO:0000256" key="6">
    <source>
        <dbReference type="ARBA" id="ARBA00023136"/>
    </source>
</evidence>
<evidence type="ECO:0000313" key="8">
    <source>
        <dbReference type="EMBL" id="ABW26127.1"/>
    </source>
</evidence>
<gene>
    <name evidence="8" type="ordered locus">AM1_1088</name>
</gene>
<keyword evidence="5 7" id="KW-1133">Transmembrane helix</keyword>
<evidence type="ECO:0000256" key="3">
    <source>
        <dbReference type="ARBA" id="ARBA00022475"/>
    </source>
</evidence>
<dbReference type="GO" id="GO:0005886">
    <property type="term" value="C:plasma membrane"/>
    <property type="evidence" value="ECO:0007669"/>
    <property type="project" value="UniProtKB-SubCell"/>
</dbReference>
<dbReference type="PANTHER" id="PTHR33508">
    <property type="entry name" value="UPF0056 MEMBRANE PROTEIN YHCE"/>
    <property type="match status" value="1"/>
</dbReference>
<keyword evidence="6 7" id="KW-0472">Membrane</keyword>
<dbReference type="HOGENOM" id="CLU_079909_2_1_3"/>
<organism evidence="8 9">
    <name type="scientific">Acaryochloris marina (strain MBIC 11017)</name>
    <dbReference type="NCBI Taxonomy" id="329726"/>
    <lineage>
        <taxon>Bacteria</taxon>
        <taxon>Bacillati</taxon>
        <taxon>Cyanobacteriota</taxon>
        <taxon>Cyanophyceae</taxon>
        <taxon>Acaryochloridales</taxon>
        <taxon>Acaryochloridaceae</taxon>
        <taxon>Acaryochloris</taxon>
    </lineage>
</organism>
<dbReference type="OrthoDB" id="21094at2"/>
<keyword evidence="9" id="KW-1185">Reference proteome</keyword>
<keyword evidence="3" id="KW-1003">Cell membrane</keyword>
<feature type="transmembrane region" description="Helical" evidence="7">
    <location>
        <begin position="48"/>
        <end position="68"/>
    </location>
</feature>
<dbReference type="InterPro" id="IPR002771">
    <property type="entry name" value="Multi_antbiot-R_MarC"/>
</dbReference>